<feature type="signal peptide" evidence="1">
    <location>
        <begin position="1"/>
        <end position="15"/>
    </location>
</feature>
<proteinExistence type="predicted"/>
<dbReference type="EMBL" id="GL888052">
    <property type="protein sequence ID" value="EGI68720.1"/>
    <property type="molecule type" value="Genomic_DNA"/>
</dbReference>
<reference evidence="2" key="1">
    <citation type="submission" date="2011-02" db="EMBL/GenBank/DDBJ databases">
        <title>The genome of the leaf-cutting ant Acromyrmex echinatior suggests key adaptations to social evolution and fungus farming.</title>
        <authorList>
            <person name="Nygaard S."/>
            <person name="Zhang G."/>
        </authorList>
    </citation>
    <scope>NUCLEOTIDE SEQUENCE</scope>
</reference>
<feature type="chain" id="PRO_5012474824" evidence="1">
    <location>
        <begin position="16"/>
        <end position="117"/>
    </location>
</feature>
<dbReference type="AlphaFoldDB" id="F4WAQ6"/>
<evidence type="ECO:0000313" key="3">
    <source>
        <dbReference type="Proteomes" id="UP000007755"/>
    </source>
</evidence>
<protein>
    <submittedName>
        <fullName evidence="2">Uncharacterized protein</fullName>
    </submittedName>
</protein>
<name>F4WAQ6_ACREC</name>
<accession>F4WAQ6</accession>
<gene>
    <name evidence="2" type="ORF">G5I_02595</name>
</gene>
<evidence type="ECO:0000256" key="1">
    <source>
        <dbReference type="SAM" id="SignalP"/>
    </source>
</evidence>
<organism evidence="3">
    <name type="scientific">Acromyrmex echinatior</name>
    <name type="common">Panamanian leafcutter ant</name>
    <name type="synonym">Acromyrmex octospinosus echinatior</name>
    <dbReference type="NCBI Taxonomy" id="103372"/>
    <lineage>
        <taxon>Eukaryota</taxon>
        <taxon>Metazoa</taxon>
        <taxon>Ecdysozoa</taxon>
        <taxon>Arthropoda</taxon>
        <taxon>Hexapoda</taxon>
        <taxon>Insecta</taxon>
        <taxon>Pterygota</taxon>
        <taxon>Neoptera</taxon>
        <taxon>Endopterygota</taxon>
        <taxon>Hymenoptera</taxon>
        <taxon>Apocrita</taxon>
        <taxon>Aculeata</taxon>
        <taxon>Formicoidea</taxon>
        <taxon>Formicidae</taxon>
        <taxon>Myrmicinae</taxon>
        <taxon>Acromyrmex</taxon>
    </lineage>
</organism>
<evidence type="ECO:0000313" key="2">
    <source>
        <dbReference type="EMBL" id="EGI68720.1"/>
    </source>
</evidence>
<keyword evidence="1" id="KW-0732">Signal</keyword>
<keyword evidence="3" id="KW-1185">Reference proteome</keyword>
<dbReference type="InParanoid" id="F4WAQ6"/>
<sequence>MSLTFTLTGKSSVLAVSYFLVVDLGDGDYELDLTDFETYYTLANVNSVNKFYFDNEEISFSKDRTNCTILIPEARNFMFSQREGYGTVDVVTLMDDVMDALTRLIKKTEEDLKKMNR</sequence>
<dbReference type="Proteomes" id="UP000007755">
    <property type="component" value="Unassembled WGS sequence"/>
</dbReference>